<sequence>MGIFDGKLPSQEYLDAILVRREVDRIKAAAAALNDAMRLAGIEYHSCPPSQGNAAARRWKMQVQPPVLAQE</sequence>
<organism evidence="1 2">
    <name type="scientific">Burkholderia aenigmatica</name>
    <dbReference type="NCBI Taxonomy" id="2015348"/>
    <lineage>
        <taxon>Bacteria</taxon>
        <taxon>Pseudomonadati</taxon>
        <taxon>Pseudomonadota</taxon>
        <taxon>Betaproteobacteria</taxon>
        <taxon>Burkholderiales</taxon>
        <taxon>Burkholderiaceae</taxon>
        <taxon>Burkholderia</taxon>
        <taxon>Burkholderia cepacia complex</taxon>
    </lineage>
</organism>
<evidence type="ECO:0000313" key="2">
    <source>
        <dbReference type="Proteomes" id="UP000494120"/>
    </source>
</evidence>
<gene>
    <name evidence="1" type="ORF">BLA17378_06849</name>
</gene>
<dbReference type="EMBL" id="CABVQG010000035">
    <property type="protein sequence ID" value="VWD24407.1"/>
    <property type="molecule type" value="Genomic_DNA"/>
</dbReference>
<reference evidence="1 2" key="1">
    <citation type="submission" date="2019-09" db="EMBL/GenBank/DDBJ databases">
        <authorList>
            <person name="Depoorter E."/>
        </authorList>
    </citation>
    <scope>NUCLEOTIDE SEQUENCE [LARGE SCALE GENOMIC DNA]</scope>
    <source>
        <strain evidence="1 2">R-17378</strain>
    </source>
</reference>
<keyword evidence="2" id="KW-1185">Reference proteome</keyword>
<name>A0ABY6Y2C2_9BURK</name>
<evidence type="ECO:0000313" key="1">
    <source>
        <dbReference type="EMBL" id="VWD24407.1"/>
    </source>
</evidence>
<protein>
    <submittedName>
        <fullName evidence="1">Uncharacterized protein</fullName>
    </submittedName>
</protein>
<dbReference type="Proteomes" id="UP000494120">
    <property type="component" value="Unassembled WGS sequence"/>
</dbReference>
<proteinExistence type="predicted"/>
<comment type="caution">
    <text evidence="1">The sequence shown here is derived from an EMBL/GenBank/DDBJ whole genome shotgun (WGS) entry which is preliminary data.</text>
</comment>
<accession>A0ABY6Y2C2</accession>